<dbReference type="InterPro" id="IPR050194">
    <property type="entry name" value="Glycosyltransferase_grp1"/>
</dbReference>
<dbReference type="PANTHER" id="PTHR45947:SF3">
    <property type="entry name" value="SULFOQUINOVOSYL TRANSFERASE SQD2"/>
    <property type="match status" value="1"/>
</dbReference>
<dbReference type="Pfam" id="PF13439">
    <property type="entry name" value="Glyco_transf_4"/>
    <property type="match status" value="1"/>
</dbReference>
<dbReference type="InterPro" id="IPR001296">
    <property type="entry name" value="Glyco_trans_1"/>
</dbReference>
<feature type="domain" description="Glycosyl transferase family 1" evidence="1">
    <location>
        <begin position="219"/>
        <end position="373"/>
    </location>
</feature>
<dbReference type="InterPro" id="IPR028098">
    <property type="entry name" value="Glyco_trans_4-like_N"/>
</dbReference>
<sequence length="403" mass="46101">MNKKKVPLLGNNANVTVLLLTTEYRDHIVGGLGRHVTDLTSIGTKRGITYIVVTISKTDKESYIVEDGVHVFRLLPWKRNPSEFLDYIRNINFRFSQFVLQELQLSFDLIHVHDWLTGIAGSQLKNILKLPLLTTFHATEFGRKQDQVTVITNRITDYETKLVQASDRIIVCSLFMKNVLNNELGCPLEKLEVIPNGIIPKNYQAIMLNEDVRNRFPFVDSPFLFAMGRLVKEKGFQLFIHAFSEIHKEFPDFILVIAGKGPYETELKQLTIKFNLENKVIFTGFLHDLERNTLLKQCEMLVIPSLYEPFGIIALEGMAAAKPAVAFNIGGLGEILAEKRGILISEVNSKLLAEKLRKYLSQPDQYREIAYKGFQSVNSEYNWSLLIDETVDVYKNMIKKRSI</sequence>
<dbReference type="Pfam" id="PF00534">
    <property type="entry name" value="Glycos_transf_1"/>
    <property type="match status" value="1"/>
</dbReference>
<name>A0ABS3N291_9BACI</name>
<protein>
    <submittedName>
        <fullName evidence="3">Glycosyltransferase family 4 protein</fullName>
    </submittedName>
</protein>
<dbReference type="EMBL" id="JAGDEL010000007">
    <property type="protein sequence ID" value="MBO1512314.1"/>
    <property type="molecule type" value="Genomic_DNA"/>
</dbReference>
<proteinExistence type="predicted"/>
<evidence type="ECO:0000313" key="4">
    <source>
        <dbReference type="Proteomes" id="UP000663981"/>
    </source>
</evidence>
<reference evidence="3 4" key="1">
    <citation type="submission" date="2021-03" db="EMBL/GenBank/DDBJ databases">
        <title>Whole genome sequence of Metabacillus bambusae BG109.</title>
        <authorList>
            <person name="Jeong J.W."/>
        </authorList>
    </citation>
    <scope>NUCLEOTIDE SEQUENCE [LARGE SCALE GENOMIC DNA]</scope>
    <source>
        <strain evidence="3 4">BG109</strain>
    </source>
</reference>
<dbReference type="Gene3D" id="3.40.50.2000">
    <property type="entry name" value="Glycogen Phosphorylase B"/>
    <property type="match status" value="2"/>
</dbReference>
<evidence type="ECO:0000313" key="3">
    <source>
        <dbReference type="EMBL" id="MBO1512314.1"/>
    </source>
</evidence>
<dbReference type="RefSeq" id="WP_207978245.1">
    <property type="nucleotide sequence ID" value="NZ_JAGDEL010000007.1"/>
</dbReference>
<dbReference type="SUPFAM" id="SSF53756">
    <property type="entry name" value="UDP-Glycosyltransferase/glycogen phosphorylase"/>
    <property type="match status" value="1"/>
</dbReference>
<accession>A0ABS3N291</accession>
<evidence type="ECO:0000259" key="2">
    <source>
        <dbReference type="Pfam" id="PF13439"/>
    </source>
</evidence>
<keyword evidence="4" id="KW-1185">Reference proteome</keyword>
<gene>
    <name evidence="3" type="ORF">I7822_11610</name>
</gene>
<dbReference type="PANTHER" id="PTHR45947">
    <property type="entry name" value="SULFOQUINOVOSYL TRANSFERASE SQD2"/>
    <property type="match status" value="1"/>
</dbReference>
<dbReference type="CDD" id="cd03801">
    <property type="entry name" value="GT4_PimA-like"/>
    <property type="match status" value="1"/>
</dbReference>
<organism evidence="3 4">
    <name type="scientific">Metabacillus bambusae</name>
    <dbReference type="NCBI Taxonomy" id="2795218"/>
    <lineage>
        <taxon>Bacteria</taxon>
        <taxon>Bacillati</taxon>
        <taxon>Bacillota</taxon>
        <taxon>Bacilli</taxon>
        <taxon>Bacillales</taxon>
        <taxon>Bacillaceae</taxon>
        <taxon>Metabacillus</taxon>
    </lineage>
</organism>
<evidence type="ECO:0000259" key="1">
    <source>
        <dbReference type="Pfam" id="PF00534"/>
    </source>
</evidence>
<feature type="domain" description="Glycosyltransferase subfamily 4-like N-terminal" evidence="2">
    <location>
        <begin position="29"/>
        <end position="198"/>
    </location>
</feature>
<dbReference type="Proteomes" id="UP000663981">
    <property type="component" value="Unassembled WGS sequence"/>
</dbReference>
<comment type="caution">
    <text evidence="3">The sequence shown here is derived from an EMBL/GenBank/DDBJ whole genome shotgun (WGS) entry which is preliminary data.</text>
</comment>